<comment type="caution">
    <text evidence="1">The sequence shown here is derived from an EMBL/GenBank/DDBJ whole genome shotgun (WGS) entry which is preliminary data.</text>
</comment>
<protein>
    <submittedName>
        <fullName evidence="1">Uncharacterized protein</fullName>
    </submittedName>
</protein>
<dbReference type="InterPro" id="IPR010008">
    <property type="entry name" value="Vibrio_Phage_CTX_RstB"/>
</dbReference>
<accession>A0AAW7Y9Z4</accession>
<dbReference type="Proteomes" id="UP001170624">
    <property type="component" value="Unassembled WGS sequence"/>
</dbReference>
<reference evidence="1" key="1">
    <citation type="submission" date="2023-07" db="EMBL/GenBank/DDBJ databases">
        <title>Genome content predicts the carbon catabolic preferences of heterotrophic bacteria.</title>
        <authorList>
            <person name="Gralka M."/>
        </authorList>
    </citation>
    <scope>NUCLEOTIDE SEQUENCE</scope>
    <source>
        <strain evidence="1">G2M05</strain>
    </source>
</reference>
<gene>
    <name evidence="1" type="ORF">Q4568_13085</name>
</gene>
<dbReference type="AlphaFoldDB" id="A0AAW7Y9Z4"/>
<organism evidence="1 2">
    <name type="scientific">Photobacterium sanguinicancri</name>
    <dbReference type="NCBI Taxonomy" id="875932"/>
    <lineage>
        <taxon>Bacteria</taxon>
        <taxon>Pseudomonadati</taxon>
        <taxon>Pseudomonadota</taxon>
        <taxon>Gammaproteobacteria</taxon>
        <taxon>Vibrionales</taxon>
        <taxon>Vibrionaceae</taxon>
        <taxon>Photobacterium</taxon>
    </lineage>
</organism>
<dbReference type="EMBL" id="JAUOPU010000012">
    <property type="protein sequence ID" value="MDO6543475.1"/>
    <property type="molecule type" value="Genomic_DNA"/>
</dbReference>
<evidence type="ECO:0000313" key="2">
    <source>
        <dbReference type="Proteomes" id="UP001170624"/>
    </source>
</evidence>
<proteinExistence type="predicted"/>
<dbReference type="RefSeq" id="WP_303499949.1">
    <property type="nucleotide sequence ID" value="NZ_JAUOPU010000012.1"/>
</dbReference>
<evidence type="ECO:0000313" key="1">
    <source>
        <dbReference type="EMBL" id="MDO6543475.1"/>
    </source>
</evidence>
<sequence>MTVLKVLVTGASLGAGVSKKSGHPKPYQMANVTYLAVAESFQNEDHNIQRCGLTEKQIPMVYTNELFKQFATVTFPAELELILQPDPQNPTRNVVTDFKG</sequence>
<dbReference type="Pfam" id="PF07459">
    <property type="entry name" value="CTX_RstB"/>
    <property type="match status" value="1"/>
</dbReference>
<name>A0AAW7Y9Z4_9GAMM</name>